<evidence type="ECO:0000259" key="2">
    <source>
        <dbReference type="Pfam" id="PF18557"/>
    </source>
</evidence>
<gene>
    <name evidence="3" type="ORF">E2493_11645</name>
</gene>
<comment type="caution">
    <text evidence="3">The sequence shown here is derived from an EMBL/GenBank/DDBJ whole genome shotgun (WGS) entry which is preliminary data.</text>
</comment>
<evidence type="ECO:0000313" key="3">
    <source>
        <dbReference type="EMBL" id="TFI58052.1"/>
    </source>
</evidence>
<dbReference type="OrthoDB" id="7596708at2"/>
<sequence>MTFADEQDGERRRRAASSPDGANRNESRASKKRANTPEVGHALRAAYQQTINEDIPPDLLDLLGKLG</sequence>
<dbReference type="EMBL" id="SPDV01000020">
    <property type="protein sequence ID" value="TFI58052.1"/>
    <property type="molecule type" value="Genomic_DNA"/>
</dbReference>
<feature type="domain" description="Anti-sigma factor NepR" evidence="2">
    <location>
        <begin position="37"/>
        <end position="66"/>
    </location>
</feature>
<dbReference type="InterPro" id="IPR041649">
    <property type="entry name" value="NepR"/>
</dbReference>
<protein>
    <recommendedName>
        <fullName evidence="2">Anti-sigma factor NepR domain-containing protein</fullName>
    </recommendedName>
</protein>
<feature type="region of interest" description="Disordered" evidence="1">
    <location>
        <begin position="1"/>
        <end position="39"/>
    </location>
</feature>
<dbReference type="Pfam" id="PF18557">
    <property type="entry name" value="NepR"/>
    <property type="match status" value="1"/>
</dbReference>
<evidence type="ECO:0000313" key="4">
    <source>
        <dbReference type="Proteomes" id="UP000298213"/>
    </source>
</evidence>
<name>A0A4Y8ZRY3_9SPHN</name>
<keyword evidence="4" id="KW-1185">Reference proteome</keyword>
<evidence type="ECO:0000256" key="1">
    <source>
        <dbReference type="SAM" id="MobiDB-lite"/>
    </source>
</evidence>
<proteinExistence type="predicted"/>
<reference evidence="3 4" key="1">
    <citation type="submission" date="2019-03" db="EMBL/GenBank/DDBJ databases">
        <title>Genome sequence of Sphingomonas sp. 17J27-24.</title>
        <authorList>
            <person name="Kim M."/>
            <person name="Maeng S."/>
            <person name="Sathiyaraj S."/>
        </authorList>
    </citation>
    <scope>NUCLEOTIDE SEQUENCE [LARGE SCALE GENOMIC DNA]</scope>
    <source>
        <strain evidence="3 4">17J27-24</strain>
    </source>
</reference>
<dbReference type="RefSeq" id="WP_135086933.1">
    <property type="nucleotide sequence ID" value="NZ_SPDV01000020.1"/>
</dbReference>
<organism evidence="3 4">
    <name type="scientific">Sphingomonas parva</name>
    <dbReference type="NCBI Taxonomy" id="2555898"/>
    <lineage>
        <taxon>Bacteria</taxon>
        <taxon>Pseudomonadati</taxon>
        <taxon>Pseudomonadota</taxon>
        <taxon>Alphaproteobacteria</taxon>
        <taxon>Sphingomonadales</taxon>
        <taxon>Sphingomonadaceae</taxon>
        <taxon>Sphingomonas</taxon>
    </lineage>
</organism>
<dbReference type="AlphaFoldDB" id="A0A4Y8ZRY3"/>
<dbReference type="Proteomes" id="UP000298213">
    <property type="component" value="Unassembled WGS sequence"/>
</dbReference>
<accession>A0A4Y8ZRY3</accession>